<dbReference type="Gene3D" id="1.25.40.20">
    <property type="entry name" value="Ankyrin repeat-containing domain"/>
    <property type="match status" value="2"/>
</dbReference>
<organism evidence="6 7">
    <name type="scientific">Xylaria bambusicola</name>
    <dbReference type="NCBI Taxonomy" id="326684"/>
    <lineage>
        <taxon>Eukaryota</taxon>
        <taxon>Fungi</taxon>
        <taxon>Dikarya</taxon>
        <taxon>Ascomycota</taxon>
        <taxon>Pezizomycotina</taxon>
        <taxon>Sordariomycetes</taxon>
        <taxon>Xylariomycetidae</taxon>
        <taxon>Xylariales</taxon>
        <taxon>Xylariaceae</taxon>
        <taxon>Xylaria</taxon>
    </lineage>
</organism>
<evidence type="ECO:0000259" key="5">
    <source>
        <dbReference type="Pfam" id="PF24883"/>
    </source>
</evidence>
<dbReference type="InterPro" id="IPR036770">
    <property type="entry name" value="Ankyrin_rpt-contain_sf"/>
</dbReference>
<dbReference type="InterPro" id="IPR029058">
    <property type="entry name" value="AB_hydrolase_fold"/>
</dbReference>
<keyword evidence="2 3" id="KW-0040">ANK repeat</keyword>
<dbReference type="PANTHER" id="PTHR24171">
    <property type="entry name" value="ANKYRIN REPEAT DOMAIN-CONTAINING PROTEIN 39-RELATED"/>
    <property type="match status" value="1"/>
</dbReference>
<dbReference type="InterPro" id="IPR056884">
    <property type="entry name" value="NPHP3-like_N"/>
</dbReference>
<feature type="repeat" description="ANK" evidence="3">
    <location>
        <begin position="753"/>
        <end position="785"/>
    </location>
</feature>
<feature type="repeat" description="ANK" evidence="3">
    <location>
        <begin position="786"/>
        <end position="818"/>
    </location>
</feature>
<feature type="domain" description="GPI inositol-deacylase winged helix" evidence="4">
    <location>
        <begin position="519"/>
        <end position="604"/>
    </location>
</feature>
<evidence type="ECO:0000313" key="6">
    <source>
        <dbReference type="EMBL" id="KAK5637257.1"/>
    </source>
</evidence>
<evidence type="ECO:0008006" key="8">
    <source>
        <dbReference type="Google" id="ProtNLM"/>
    </source>
</evidence>
<sequence>MVIQNLEDLGLAFRDGLRELASAATLKPIILIAHSLGGLIVKQALISLSRSENEDDQKLIQMVYGIVFFGVPHHGMDIGSLIPMVGNGPNRFLLESIGNINSQVLSEQHRQFHNALGGKGESEVVCFYETLLSPTAERVGGMWRRTGPPAFLMTRLSATHCRPWEKGEEHVSPVCRTHSEMVKFVPEDHEYDKVRGRIRGLVRRALAAKRSLLRPELSQPSQDCLKSLAFREMDNRFNDIEAAEEGTCKWLLLHETERIAIEPCSGKSTLLKCALDNGGGVPSTGDGSLILSFLFHGRGDKLQKTPLGLFRSLFYQLLKQLPNALQDLVDTFEQKSKELGEPGEKWQWHPEELWRFFESSLPKVLKTRSVSLFVDALDENGKKNAVDLVRKFKYLLKRLPSTGLNQVRICFTCRHYPILDLDGVFEICLERENREDIGTYVQGQLSAFQARTASTIPTLIADRADGVFLWAHLVVKQVLDLDLKGETLATIQDKIHSVPRKLYKLYRKLIRNMGSASLKLIQWICFATRPLLVDELRWAMFIDVDCPHRSLQACQNSKYYEPDSDRFKTRIQTLSCGLAEVTPSSHAQFIHQSVKDFFVEKSLETPDSSSTSTDLTIGIAHSRLSRICIRYLAMEEFGRSTTRERDAIISEFPFLTYATTSWLAHAQQSEAKEISQVPLLDVLGWPSESQPSDDIVRRWTHLYQRIDSNSENCPPKGTTLLHIASRCGLMSMLSAYLDRLDDPTAKIDPKDEYKRTPLLYAAERGHTAAVEVLLEKGADPDSKDENNRTPLLYTAERGHITAVKMLLEKGANPDSKDVQSRTPLLYAAARGHEAVVEVLLGKANINTRDEIGATSLHWAVWKGHEVVILRLLKSAADIEVKDEGGGTPLAWAIERGFENSIRMLLAKGAEMNYWYKLTPLMLAVEKGNETAITQLLNKGAMPDSVDERGRSPLSLAKDEGNETIIKLLEPYRKSS</sequence>
<evidence type="ECO:0000256" key="3">
    <source>
        <dbReference type="PROSITE-ProRule" id="PRU00023"/>
    </source>
</evidence>
<dbReference type="SMART" id="SM00248">
    <property type="entry name" value="ANK"/>
    <property type="match status" value="7"/>
</dbReference>
<dbReference type="PROSITE" id="PS50088">
    <property type="entry name" value="ANK_REPEAT"/>
    <property type="match status" value="5"/>
</dbReference>
<feature type="domain" description="Nephrocystin 3-like N-terminal" evidence="5">
    <location>
        <begin position="261"/>
        <end position="414"/>
    </location>
</feature>
<dbReference type="SUPFAM" id="SSF48403">
    <property type="entry name" value="Ankyrin repeat"/>
    <property type="match status" value="1"/>
</dbReference>
<dbReference type="EMBL" id="JAWHQM010000103">
    <property type="protein sequence ID" value="KAK5637257.1"/>
    <property type="molecule type" value="Genomic_DNA"/>
</dbReference>
<evidence type="ECO:0000256" key="1">
    <source>
        <dbReference type="ARBA" id="ARBA00022737"/>
    </source>
</evidence>
<evidence type="ECO:0000313" key="7">
    <source>
        <dbReference type="Proteomes" id="UP001305414"/>
    </source>
</evidence>
<proteinExistence type="predicted"/>
<keyword evidence="1" id="KW-0677">Repeat</keyword>
<dbReference type="InterPro" id="IPR054471">
    <property type="entry name" value="GPIID_WHD"/>
</dbReference>
<name>A0AAN7UW52_9PEZI</name>
<dbReference type="PROSITE" id="PS50297">
    <property type="entry name" value="ANK_REP_REGION"/>
    <property type="match status" value="4"/>
</dbReference>
<dbReference type="InterPro" id="IPR002110">
    <property type="entry name" value="Ankyrin_rpt"/>
</dbReference>
<dbReference type="Proteomes" id="UP001305414">
    <property type="component" value="Unassembled WGS sequence"/>
</dbReference>
<feature type="repeat" description="ANK" evidence="3">
    <location>
        <begin position="884"/>
        <end position="916"/>
    </location>
</feature>
<dbReference type="Pfam" id="PF00023">
    <property type="entry name" value="Ank"/>
    <property type="match status" value="2"/>
</dbReference>
<evidence type="ECO:0000259" key="4">
    <source>
        <dbReference type="Pfam" id="PF22939"/>
    </source>
</evidence>
<dbReference type="Gene3D" id="3.40.50.1820">
    <property type="entry name" value="alpha/beta hydrolase"/>
    <property type="match status" value="1"/>
</dbReference>
<reference evidence="6 7" key="1">
    <citation type="submission" date="2023-10" db="EMBL/GenBank/DDBJ databases">
        <title>Draft genome sequence of Xylaria bambusicola isolate GMP-LS, the root and basal stem rot pathogen of sugarcane in Indonesia.</title>
        <authorList>
            <person name="Selvaraj P."/>
            <person name="Muralishankar V."/>
            <person name="Muruganantham S."/>
            <person name="Sp S."/>
            <person name="Haryani S."/>
            <person name="Lau K.J.X."/>
            <person name="Naqvi N.I."/>
        </authorList>
    </citation>
    <scope>NUCLEOTIDE SEQUENCE [LARGE SCALE GENOMIC DNA]</scope>
    <source>
        <strain evidence="6">GMP-LS</strain>
    </source>
</reference>
<dbReference type="Pfam" id="PF24883">
    <property type="entry name" value="NPHP3_N"/>
    <property type="match status" value="1"/>
</dbReference>
<dbReference type="AlphaFoldDB" id="A0AAN7UW52"/>
<feature type="repeat" description="ANK" evidence="3">
    <location>
        <begin position="851"/>
        <end position="883"/>
    </location>
</feature>
<dbReference type="Pfam" id="PF12796">
    <property type="entry name" value="Ank_2"/>
    <property type="match status" value="1"/>
</dbReference>
<protein>
    <recommendedName>
        <fullName evidence="8">DUF676 domain-containing protein</fullName>
    </recommendedName>
</protein>
<dbReference type="Pfam" id="PF22939">
    <property type="entry name" value="WHD_GPIID"/>
    <property type="match status" value="1"/>
</dbReference>
<gene>
    <name evidence="6" type="ORF">RRF57_012969</name>
</gene>
<accession>A0AAN7UW52</accession>
<keyword evidence="7" id="KW-1185">Reference proteome</keyword>
<evidence type="ECO:0000256" key="2">
    <source>
        <dbReference type="ARBA" id="ARBA00023043"/>
    </source>
</evidence>
<feature type="repeat" description="ANK" evidence="3">
    <location>
        <begin position="915"/>
        <end position="947"/>
    </location>
</feature>
<dbReference type="PANTHER" id="PTHR24171:SF10">
    <property type="entry name" value="ANKYRIN REPEAT DOMAIN-CONTAINING PROTEIN 29-LIKE"/>
    <property type="match status" value="1"/>
</dbReference>
<comment type="caution">
    <text evidence="6">The sequence shown here is derived from an EMBL/GenBank/DDBJ whole genome shotgun (WGS) entry which is preliminary data.</text>
</comment>
<dbReference type="SUPFAM" id="SSF53474">
    <property type="entry name" value="alpha/beta-Hydrolases"/>
    <property type="match status" value="1"/>
</dbReference>